<feature type="compositionally biased region" description="Polar residues" evidence="1">
    <location>
        <begin position="1"/>
        <end position="12"/>
    </location>
</feature>
<dbReference type="Proteomes" id="UP000031553">
    <property type="component" value="Unassembled WGS sequence"/>
</dbReference>
<dbReference type="EMBL" id="JUFX02000108">
    <property type="protein sequence ID" value="KPH87735.1"/>
    <property type="molecule type" value="Genomic_DNA"/>
</dbReference>
<feature type="region of interest" description="Disordered" evidence="1">
    <location>
        <begin position="1"/>
        <end position="25"/>
    </location>
</feature>
<reference evidence="2 3" key="1">
    <citation type="submission" date="2015-07" db="EMBL/GenBank/DDBJ databases">
        <title>Draft Genome Sequence of Komagataeibacter intermedius Strain AF2, Isolated from Kombucha Tea.</title>
        <authorList>
            <person name="Santos R.A."/>
            <person name="Berretta A.A."/>
            <person name="Barud H.S."/>
            <person name="Ribeiro S.J."/>
            <person name="Gonzalez-Garcia L.N."/>
            <person name="Zucchi T.D."/>
            <person name="Goldman G.H."/>
            <person name="Riano-Pachon D.M."/>
        </authorList>
    </citation>
    <scope>NUCLEOTIDE SEQUENCE [LARGE SCALE GENOMIC DNA]</scope>
    <source>
        <strain evidence="2 3">AF2</strain>
    </source>
</reference>
<evidence type="ECO:0000256" key="1">
    <source>
        <dbReference type="SAM" id="MobiDB-lite"/>
    </source>
</evidence>
<comment type="caution">
    <text evidence="2">The sequence shown here is derived from an EMBL/GenBank/DDBJ whole genome shotgun (WGS) entry which is preliminary data.</text>
</comment>
<accession>A0A0N1FQ98</accession>
<organism evidence="2 3">
    <name type="scientific">Komagataeibacter intermedius AF2</name>
    <dbReference type="NCBI Taxonomy" id="1458464"/>
    <lineage>
        <taxon>Bacteria</taxon>
        <taxon>Pseudomonadati</taxon>
        <taxon>Pseudomonadota</taxon>
        <taxon>Alphaproteobacteria</taxon>
        <taxon>Acetobacterales</taxon>
        <taxon>Acetobacteraceae</taxon>
        <taxon>Komagataeibacter</taxon>
    </lineage>
</organism>
<proteinExistence type="predicted"/>
<evidence type="ECO:0000313" key="3">
    <source>
        <dbReference type="Proteomes" id="UP000031553"/>
    </source>
</evidence>
<name>A0A0N1FQ98_9PROT</name>
<evidence type="ECO:0000313" key="2">
    <source>
        <dbReference type="EMBL" id="KPH87735.1"/>
    </source>
</evidence>
<sequence>MAFPFSGTSLADGQQAAETAIGSPVHRVDQHWREIDEIETAAHDQADAGLFRGNMGLHHARQGIAVTYPERLNAKSFCLFEQFDRRRRPTQEREIRRHLKFGV</sequence>
<dbReference type="AlphaFoldDB" id="A0A0N1FQ98"/>
<gene>
    <name evidence="2" type="ORF">GLUCOINTEAF2_0204087</name>
</gene>
<protein>
    <submittedName>
        <fullName evidence="2">Uncharacterized protein</fullName>
    </submittedName>
</protein>